<name>A0ABS8CAG1_9BURK</name>
<evidence type="ECO:0000256" key="2">
    <source>
        <dbReference type="ARBA" id="ARBA00029447"/>
    </source>
</evidence>
<evidence type="ECO:0000256" key="4">
    <source>
        <dbReference type="SAM" id="Coils"/>
    </source>
</evidence>
<keyword evidence="6" id="KW-0472">Membrane</keyword>
<keyword evidence="6" id="KW-0812">Transmembrane</keyword>
<evidence type="ECO:0000313" key="8">
    <source>
        <dbReference type="EMBL" id="MCB5362824.1"/>
    </source>
</evidence>
<dbReference type="RefSeq" id="WP_315859904.1">
    <property type="nucleotide sequence ID" value="NZ_JACDXW010000002.1"/>
</dbReference>
<dbReference type="EMBL" id="JACDXW010000002">
    <property type="protein sequence ID" value="MCB5362824.1"/>
    <property type="molecule type" value="Genomic_DNA"/>
</dbReference>
<dbReference type="Proteomes" id="UP000776983">
    <property type="component" value="Unassembled WGS sequence"/>
</dbReference>
<dbReference type="Gene3D" id="1.10.287.950">
    <property type="entry name" value="Methyl-accepting chemotaxis protein"/>
    <property type="match status" value="1"/>
</dbReference>
<evidence type="ECO:0000256" key="5">
    <source>
        <dbReference type="SAM" id="MobiDB-lite"/>
    </source>
</evidence>
<keyword evidence="6" id="KW-1133">Transmembrane helix</keyword>
<organism evidence="8 9">
    <name type="scientific">Mesopusillimonas faecipullorum</name>
    <dbReference type="NCBI Taxonomy" id="2755040"/>
    <lineage>
        <taxon>Bacteria</taxon>
        <taxon>Pseudomonadati</taxon>
        <taxon>Pseudomonadota</taxon>
        <taxon>Betaproteobacteria</taxon>
        <taxon>Burkholderiales</taxon>
        <taxon>Alcaligenaceae</taxon>
        <taxon>Mesopusillimonas</taxon>
    </lineage>
</organism>
<proteinExistence type="inferred from homology"/>
<feature type="domain" description="Methyl-accepting transducer" evidence="7">
    <location>
        <begin position="120"/>
        <end position="349"/>
    </location>
</feature>
<dbReference type="InterPro" id="IPR051310">
    <property type="entry name" value="MCP_chemotaxis"/>
</dbReference>
<protein>
    <submittedName>
        <fullName evidence="8">Methyl-accepting chemotaxis protein</fullName>
    </submittedName>
</protein>
<comment type="similarity">
    <text evidence="2">Belongs to the methyl-accepting chemotaxis (MCP) protein family.</text>
</comment>
<dbReference type="PROSITE" id="PS50111">
    <property type="entry name" value="CHEMOTAXIS_TRANSDUC_2"/>
    <property type="match status" value="1"/>
</dbReference>
<dbReference type="PRINTS" id="PR00260">
    <property type="entry name" value="CHEMTRNSDUCR"/>
</dbReference>
<accession>A0ABS8CAG1</accession>
<sequence length="450" mass="47275">MSRWSLRVSLPGILLLLSVSALAAAVLGFGGWSQAEWARYALMAMAVLSVLLLLCGLRVVYTGVLQPVVLARGRLDLISKCDLSFPAEIVSSRNEVGSLLNSLKKHQDGMARSIHIVRRSLSGIGSNAQQIVLGNSDLSGRTDQQAASLQQAAASMEELASTVKQNADNARQANQLAVTASEVAQRGGQAVGEVVSTMQGISASSRKIADIVGVIDSIAFQTNILALNAAVEAARAGEQGKGFAVVASEVRALAQRSAQAAREIKDLIEDSVRKVSEGSEQVERAGATMDEIVSSVARVTDIMGEISAATVEQSSGIDQINIVVSQIDNVTRQNAQLVEQAAGIGDMLRSDVEQIKSHMNRYVLPPSAVIDVPAKIIKPNVLAEPQQQVSLGGQGAATSALPRQGEGSRLEAGAARGAGRPAALPAASQQVKRPDTNGRSTSSEDDWEEF</sequence>
<keyword evidence="9" id="KW-1185">Reference proteome</keyword>
<dbReference type="SMART" id="SM00283">
    <property type="entry name" value="MA"/>
    <property type="match status" value="1"/>
</dbReference>
<keyword evidence="4" id="KW-0175">Coiled coil</keyword>
<feature type="compositionally biased region" description="Low complexity" evidence="5">
    <location>
        <begin position="405"/>
        <end position="428"/>
    </location>
</feature>
<dbReference type="InterPro" id="IPR004090">
    <property type="entry name" value="Chemotax_Me-accpt_rcpt"/>
</dbReference>
<keyword evidence="1" id="KW-0488">Methylation</keyword>
<evidence type="ECO:0000313" key="9">
    <source>
        <dbReference type="Proteomes" id="UP000776983"/>
    </source>
</evidence>
<reference evidence="8 9" key="1">
    <citation type="submission" date="2020-07" db="EMBL/GenBank/DDBJ databases">
        <title>Pusillimonas sp. nov., isolated from poultry manure in Taiwan.</title>
        <authorList>
            <person name="Lin S.-Y."/>
            <person name="Tang Y.-S."/>
            <person name="Young C.-C."/>
        </authorList>
    </citation>
    <scope>NUCLEOTIDE SEQUENCE [LARGE SCALE GENOMIC DNA]</scope>
    <source>
        <strain evidence="8 9">CC-YST705</strain>
    </source>
</reference>
<dbReference type="CDD" id="cd11386">
    <property type="entry name" value="MCP_signal"/>
    <property type="match status" value="1"/>
</dbReference>
<dbReference type="SUPFAM" id="SSF58104">
    <property type="entry name" value="Methyl-accepting chemotaxis protein (MCP) signaling domain"/>
    <property type="match status" value="1"/>
</dbReference>
<evidence type="ECO:0000256" key="1">
    <source>
        <dbReference type="ARBA" id="ARBA00022481"/>
    </source>
</evidence>
<feature type="region of interest" description="Disordered" evidence="5">
    <location>
        <begin position="393"/>
        <end position="450"/>
    </location>
</feature>
<keyword evidence="3" id="KW-0807">Transducer</keyword>
<feature type="coiled-coil region" evidence="4">
    <location>
        <begin position="146"/>
        <end position="173"/>
    </location>
</feature>
<dbReference type="Pfam" id="PF00015">
    <property type="entry name" value="MCPsignal"/>
    <property type="match status" value="1"/>
</dbReference>
<feature type="transmembrane region" description="Helical" evidence="6">
    <location>
        <begin position="40"/>
        <end position="61"/>
    </location>
</feature>
<dbReference type="PANTHER" id="PTHR43531">
    <property type="entry name" value="PROTEIN ICFG"/>
    <property type="match status" value="1"/>
</dbReference>
<evidence type="ECO:0000256" key="3">
    <source>
        <dbReference type="PROSITE-ProRule" id="PRU00284"/>
    </source>
</evidence>
<comment type="caution">
    <text evidence="8">The sequence shown here is derived from an EMBL/GenBank/DDBJ whole genome shotgun (WGS) entry which is preliminary data.</text>
</comment>
<evidence type="ECO:0000256" key="6">
    <source>
        <dbReference type="SAM" id="Phobius"/>
    </source>
</evidence>
<gene>
    <name evidence="8" type="ORF">H0484_03520</name>
</gene>
<dbReference type="InterPro" id="IPR004089">
    <property type="entry name" value="MCPsignal_dom"/>
</dbReference>
<dbReference type="PANTHER" id="PTHR43531:SF14">
    <property type="entry name" value="METHYL-ACCEPTING CHEMOTAXIS PROTEIN I-RELATED"/>
    <property type="match status" value="1"/>
</dbReference>
<evidence type="ECO:0000259" key="7">
    <source>
        <dbReference type="PROSITE" id="PS50111"/>
    </source>
</evidence>